<dbReference type="RefSeq" id="WP_267301689.1">
    <property type="nucleotide sequence ID" value="NZ_JAOQJZ010000013.1"/>
</dbReference>
<dbReference type="Gene3D" id="3.40.1580.10">
    <property type="entry name" value="SMI1/KNR4-like"/>
    <property type="match status" value="1"/>
</dbReference>
<name>A0AAE3LI83_9FIRM</name>
<protein>
    <submittedName>
        <fullName evidence="1">SMI1/KNR4 family protein</fullName>
    </submittedName>
</protein>
<keyword evidence="2" id="KW-1185">Reference proteome</keyword>
<dbReference type="SUPFAM" id="SSF160631">
    <property type="entry name" value="SMI1/KNR4-like"/>
    <property type="match status" value="1"/>
</dbReference>
<dbReference type="InterPro" id="IPR037883">
    <property type="entry name" value="Knr4/Smi1-like_sf"/>
</dbReference>
<proteinExistence type="predicted"/>
<organism evidence="1 2">
    <name type="scientific">Hominimerdicola aceti</name>
    <dbReference type="NCBI Taxonomy" id="2981726"/>
    <lineage>
        <taxon>Bacteria</taxon>
        <taxon>Bacillati</taxon>
        <taxon>Bacillota</taxon>
        <taxon>Clostridia</taxon>
        <taxon>Eubacteriales</taxon>
        <taxon>Oscillospiraceae</taxon>
        <taxon>Hominimerdicola</taxon>
    </lineage>
</organism>
<dbReference type="EMBL" id="JAOQJZ010000013">
    <property type="protein sequence ID" value="MCU6706573.1"/>
    <property type="molecule type" value="Genomic_DNA"/>
</dbReference>
<dbReference type="Proteomes" id="UP001208131">
    <property type="component" value="Unassembled WGS sequence"/>
</dbReference>
<gene>
    <name evidence="1" type="ORF">OCV57_11640</name>
</gene>
<comment type="caution">
    <text evidence="1">The sequence shown here is derived from an EMBL/GenBank/DDBJ whole genome shotgun (WGS) entry which is preliminary data.</text>
</comment>
<sequence length="128" mass="14428">MDILAALKKQPLFKSYIAGSADDITKAEEKLKLSFSAEYKQYLLKFGFATYDGHEITGICKAKRLNVVDVTLSERSITPDVPADWYVIEQLNIDGIVIWQSTTGEIFQTTPNTKHKKICDSLADYICM</sequence>
<dbReference type="Pfam" id="PF14567">
    <property type="entry name" value="SUKH_5"/>
    <property type="match status" value="1"/>
</dbReference>
<accession>A0AAE3LI83</accession>
<evidence type="ECO:0000313" key="1">
    <source>
        <dbReference type="EMBL" id="MCU6706573.1"/>
    </source>
</evidence>
<evidence type="ECO:0000313" key="2">
    <source>
        <dbReference type="Proteomes" id="UP001208131"/>
    </source>
</evidence>
<reference evidence="1 2" key="1">
    <citation type="journal article" date="2021" name="ISME Commun">
        <title>Automated analysis of genomic sequences facilitates high-throughput and comprehensive description of bacteria.</title>
        <authorList>
            <person name="Hitch T.C.A."/>
        </authorList>
    </citation>
    <scope>NUCLEOTIDE SEQUENCE [LARGE SCALE GENOMIC DNA]</scope>
    <source>
        <strain evidence="1 2">Sanger_31</strain>
    </source>
</reference>
<dbReference type="AlphaFoldDB" id="A0AAE3LI83"/>